<comment type="subcellular location">
    <subcellularLocation>
        <location evidence="5">Cytoplasm</location>
    </subcellularLocation>
    <text evidence="5">Localizes to mid-cell in an FtsZ-dependent manner.</text>
</comment>
<evidence type="ECO:0000256" key="1">
    <source>
        <dbReference type="ARBA" id="ARBA00022490"/>
    </source>
</evidence>
<dbReference type="GO" id="GO:0032153">
    <property type="term" value="C:cell division site"/>
    <property type="evidence" value="ECO:0007669"/>
    <property type="project" value="TreeGrafter"/>
</dbReference>
<gene>
    <name evidence="5" type="primary">zapD</name>
    <name evidence="6" type="ORF">PAEH1_06990</name>
</gene>
<dbReference type="OrthoDB" id="5294622at2"/>
<comment type="function">
    <text evidence="5">Cell division factor that enhances FtsZ-ring assembly. Directly interacts with FtsZ and promotes bundling of FtsZ protofilaments, with a reduction in FtsZ GTPase activity.</text>
</comment>
<dbReference type="PANTHER" id="PTHR39455">
    <property type="entry name" value="CELL DIVISION PROTEIN ZAPD"/>
    <property type="match status" value="1"/>
</dbReference>
<evidence type="ECO:0000313" key="7">
    <source>
        <dbReference type="Proteomes" id="UP000189369"/>
    </source>
</evidence>
<keyword evidence="3 5" id="KW-0717">Septation</keyword>
<dbReference type="HAMAP" id="MF_01092">
    <property type="entry name" value="ZapD"/>
    <property type="match status" value="1"/>
</dbReference>
<dbReference type="GO" id="GO:0000917">
    <property type="term" value="P:division septum assembly"/>
    <property type="evidence" value="ECO:0007669"/>
    <property type="project" value="UniProtKB-KW"/>
</dbReference>
<dbReference type="Gene3D" id="2.60.440.10">
    <property type="entry name" value="YacF-like domains"/>
    <property type="match status" value="1"/>
</dbReference>
<dbReference type="Pfam" id="PF07072">
    <property type="entry name" value="ZapD"/>
    <property type="match status" value="1"/>
</dbReference>
<dbReference type="NCBIfam" id="NF003656">
    <property type="entry name" value="PRK05287.1-4"/>
    <property type="match status" value="1"/>
</dbReference>
<accession>A0A1U9JZZ4</accession>
<evidence type="ECO:0000256" key="3">
    <source>
        <dbReference type="ARBA" id="ARBA00023210"/>
    </source>
</evidence>
<dbReference type="AlphaFoldDB" id="A0A1U9JZZ4"/>
<dbReference type="InterPro" id="IPR009777">
    <property type="entry name" value="ZapD"/>
</dbReference>
<keyword evidence="1 5" id="KW-0963">Cytoplasm</keyword>
<dbReference type="EMBL" id="CP019697">
    <property type="protein sequence ID" value="AQS51365.1"/>
    <property type="molecule type" value="Genomic_DNA"/>
</dbReference>
<keyword evidence="2 5" id="KW-0132">Cell division</keyword>
<protein>
    <recommendedName>
        <fullName evidence="5">Cell division protein ZapD</fullName>
    </recommendedName>
    <alternativeName>
        <fullName evidence="5">Z ring-associated protein D</fullName>
    </alternativeName>
</protein>
<dbReference type="InterPro" id="IPR036268">
    <property type="entry name" value="ZapD_sf"/>
</dbReference>
<name>A0A1U9JZZ4_9BURK</name>
<dbReference type="Gene3D" id="1.10.3900.10">
    <property type="entry name" value="YacF-like"/>
    <property type="match status" value="1"/>
</dbReference>
<dbReference type="Proteomes" id="UP000189369">
    <property type="component" value="Chromosome"/>
</dbReference>
<dbReference type="KEGG" id="phn:PAEH1_06990"/>
<dbReference type="STRING" id="643674.PAEH1_06990"/>
<dbReference type="SUPFAM" id="SSF160950">
    <property type="entry name" value="YacF-like"/>
    <property type="match status" value="1"/>
</dbReference>
<dbReference type="InterPro" id="IPR027462">
    <property type="entry name" value="ZapD_C"/>
</dbReference>
<comment type="subunit">
    <text evidence="5">Interacts with FtsZ.</text>
</comment>
<dbReference type="GO" id="GO:0043093">
    <property type="term" value="P:FtsZ-dependent cytokinesis"/>
    <property type="evidence" value="ECO:0007669"/>
    <property type="project" value="UniProtKB-UniRule"/>
</dbReference>
<keyword evidence="4 5" id="KW-0131">Cell cycle</keyword>
<sequence>MILYEYPCNERVRTFLRVESLFKRLFYFTEGADSYMHQVAIATLFDLLDVTERSDLRGMVLQDLERQRAALAALREHPQVSADMLDKMLAEIHDISSALASQGRSGQELRNNEWLSSLRGRLVVPGGYSPVDMPSFYGWQMQSVAKRQSDIAGWSACFMPLFNALSLILRILRGAGDTTEQVATDGSYQEMLGGKSFQLLRVWVDEKYEVFPEMSANKYVILVRFSRHDGEQKPLTVKENISFTIARCNVG</sequence>
<dbReference type="PANTHER" id="PTHR39455:SF1">
    <property type="entry name" value="CELL DIVISION PROTEIN ZAPD"/>
    <property type="match status" value="1"/>
</dbReference>
<evidence type="ECO:0000256" key="5">
    <source>
        <dbReference type="HAMAP-Rule" id="MF_01092"/>
    </source>
</evidence>
<organism evidence="6 7">
    <name type="scientific">Paenalcaligenes hominis</name>
    <dbReference type="NCBI Taxonomy" id="643674"/>
    <lineage>
        <taxon>Bacteria</taxon>
        <taxon>Pseudomonadati</taxon>
        <taxon>Pseudomonadota</taxon>
        <taxon>Betaproteobacteria</taxon>
        <taxon>Burkholderiales</taxon>
        <taxon>Alcaligenaceae</taxon>
        <taxon>Paenalcaligenes</taxon>
    </lineage>
</organism>
<comment type="similarity">
    <text evidence="5">Belongs to the ZapD family.</text>
</comment>
<dbReference type="GO" id="GO:0005737">
    <property type="term" value="C:cytoplasm"/>
    <property type="evidence" value="ECO:0007669"/>
    <property type="project" value="UniProtKB-SubCell"/>
</dbReference>
<evidence type="ECO:0000256" key="2">
    <source>
        <dbReference type="ARBA" id="ARBA00022618"/>
    </source>
</evidence>
<evidence type="ECO:0000313" key="6">
    <source>
        <dbReference type="EMBL" id="AQS51365.1"/>
    </source>
</evidence>
<evidence type="ECO:0000256" key="4">
    <source>
        <dbReference type="ARBA" id="ARBA00023306"/>
    </source>
</evidence>
<reference evidence="6 7" key="1">
    <citation type="submission" date="2017-01" db="EMBL/GenBank/DDBJ databases">
        <title>Complete Genome Sequence of Paenalcaligenes hominis, Isolated from a paraplegic Patient with neurogenic bladder.</title>
        <authorList>
            <person name="Mukhopadhyay R."/>
            <person name="Joaquin J."/>
            <person name="Hogue R."/>
            <person name="Kilaru A."/>
            <person name="Jospin G."/>
            <person name="Mars K."/>
            <person name="Eisen J.A."/>
            <person name="Chaturvedi V."/>
        </authorList>
    </citation>
    <scope>NUCLEOTIDE SEQUENCE [LARGE SCALE GENOMIC DNA]</scope>
    <source>
        <strain evidence="6 7">15S00501</strain>
    </source>
</reference>
<proteinExistence type="inferred from homology"/>